<dbReference type="Proteomes" id="UP000198815">
    <property type="component" value="Unassembled WGS sequence"/>
</dbReference>
<gene>
    <name evidence="2" type="ORF">SAMN05443377_12315</name>
</gene>
<organism evidence="2 3">
    <name type="scientific">Propionibacterium cyclohexanicum</name>
    <dbReference type="NCBI Taxonomy" id="64702"/>
    <lineage>
        <taxon>Bacteria</taxon>
        <taxon>Bacillati</taxon>
        <taxon>Actinomycetota</taxon>
        <taxon>Actinomycetes</taxon>
        <taxon>Propionibacteriales</taxon>
        <taxon>Propionibacteriaceae</taxon>
        <taxon>Propionibacterium</taxon>
    </lineage>
</organism>
<dbReference type="OrthoDB" id="3712193at2"/>
<dbReference type="AlphaFoldDB" id="A0A1H9TH58"/>
<protein>
    <submittedName>
        <fullName evidence="2">Uncharacterized protein</fullName>
    </submittedName>
</protein>
<keyword evidence="1" id="KW-0812">Transmembrane</keyword>
<reference evidence="2 3" key="1">
    <citation type="submission" date="2016-10" db="EMBL/GenBank/DDBJ databases">
        <authorList>
            <person name="de Groot N.N."/>
        </authorList>
    </citation>
    <scope>NUCLEOTIDE SEQUENCE [LARGE SCALE GENOMIC DNA]</scope>
    <source>
        <strain evidence="2 3">DSM 16859</strain>
    </source>
</reference>
<feature type="transmembrane region" description="Helical" evidence="1">
    <location>
        <begin position="37"/>
        <end position="59"/>
    </location>
</feature>
<keyword evidence="1" id="KW-1133">Transmembrane helix</keyword>
<evidence type="ECO:0000313" key="3">
    <source>
        <dbReference type="Proteomes" id="UP000198815"/>
    </source>
</evidence>
<evidence type="ECO:0000256" key="1">
    <source>
        <dbReference type="SAM" id="Phobius"/>
    </source>
</evidence>
<dbReference type="EMBL" id="FOGZ01000023">
    <property type="protein sequence ID" value="SER96532.1"/>
    <property type="molecule type" value="Genomic_DNA"/>
</dbReference>
<accession>A0A1H9TH58</accession>
<sequence>MYSRTLCRLAQLAALVVGTLTAPPQRDERGLSQSTENAVLLAGAVVIAGLVIAAVRAYVTSHMPS</sequence>
<evidence type="ECO:0000313" key="2">
    <source>
        <dbReference type="EMBL" id="SER96532.1"/>
    </source>
</evidence>
<dbReference type="STRING" id="64702.SAMN05443377_12315"/>
<keyword evidence="3" id="KW-1185">Reference proteome</keyword>
<keyword evidence="1" id="KW-0472">Membrane</keyword>
<name>A0A1H9TH58_9ACTN</name>
<proteinExistence type="predicted"/>